<dbReference type="PANTHER" id="PTHR12843">
    <property type="entry name" value="PROTEIN-LYSINE N-METHYLTRANSFERASE METTL10"/>
    <property type="match status" value="1"/>
</dbReference>
<dbReference type="AlphaFoldDB" id="A0A175VQZ6"/>
<dbReference type="GO" id="GO:0005737">
    <property type="term" value="C:cytoplasm"/>
    <property type="evidence" value="ECO:0007669"/>
    <property type="project" value="UniProtKB-SubCell"/>
</dbReference>
<dbReference type="SUPFAM" id="SSF53335">
    <property type="entry name" value="S-adenosyl-L-methionine-dependent methyltransferases"/>
    <property type="match status" value="1"/>
</dbReference>
<gene>
    <name evidence="5" type="primary">EFM4</name>
    <name evidence="7" type="ORF">MMYC01_209881</name>
</gene>
<evidence type="ECO:0000259" key="6">
    <source>
        <dbReference type="Pfam" id="PF13847"/>
    </source>
</evidence>
<dbReference type="EMBL" id="LCTW02000444">
    <property type="protein sequence ID" value="KXX73629.1"/>
    <property type="molecule type" value="Genomic_DNA"/>
</dbReference>
<dbReference type="PANTHER" id="PTHR12843:SF5">
    <property type="entry name" value="EEF1A LYSINE METHYLTRANSFERASE 2"/>
    <property type="match status" value="1"/>
</dbReference>
<keyword evidence="5" id="KW-0813">Transport</keyword>
<dbReference type="EC" id="2.1.1.-" evidence="5"/>
<evidence type="ECO:0000313" key="8">
    <source>
        <dbReference type="Proteomes" id="UP000078237"/>
    </source>
</evidence>
<keyword evidence="2 5" id="KW-0489">Methyltransferase</keyword>
<feature type="domain" description="Methyltransferase" evidence="6">
    <location>
        <begin position="74"/>
        <end position="134"/>
    </location>
</feature>
<keyword evidence="3 5" id="KW-0808">Transferase</keyword>
<dbReference type="Proteomes" id="UP000078237">
    <property type="component" value="Unassembled WGS sequence"/>
</dbReference>
<evidence type="ECO:0000256" key="5">
    <source>
        <dbReference type="HAMAP-Rule" id="MF_03188"/>
    </source>
</evidence>
<comment type="subcellular location">
    <subcellularLocation>
        <location evidence="5">Cytoplasm</location>
    </subcellularLocation>
</comment>
<keyword evidence="1 5" id="KW-0963">Cytoplasm</keyword>
<dbReference type="GO" id="GO:0016279">
    <property type="term" value="F:protein-lysine N-methyltransferase activity"/>
    <property type="evidence" value="ECO:0007669"/>
    <property type="project" value="UniProtKB-UniRule"/>
</dbReference>
<name>A0A175VQZ6_9PEZI</name>
<evidence type="ECO:0000256" key="1">
    <source>
        <dbReference type="ARBA" id="ARBA00022490"/>
    </source>
</evidence>
<sequence length="279" mass="30101">MADTETTPAHLAPSELGTKEYWDKLYTAELSNHADNPADEGTVWFDDADAERKMVEFLEERASSPAALALDRETARVLDLGCGNGSLLFALRERAGWKGRLLGVDYSERSVQLARQVGAARGMGEVEFKVWDVLGGELADVAAEMSPSETAAAAQEGRGKGATKTAAATAAGPGWDLVLDKGTFDAVSLSGERDARGRRICEGYAERVLQLLRAGGIFLVTSCNWTEKELREWFEGGTVATQGVRLRLRLAGRIEYPSFSFGGVKGQTTSTLCFEKVAV</sequence>
<evidence type="ECO:0000256" key="4">
    <source>
        <dbReference type="ARBA" id="ARBA00022691"/>
    </source>
</evidence>
<comment type="similarity">
    <text evidence="5">Belongs to the class I-like SAM-binding methyltransferase superfamily. EFM4 family.</text>
</comment>
<dbReference type="HAMAP" id="MF_03188">
    <property type="entry name" value="Methyltr_EFM4"/>
    <property type="match status" value="1"/>
</dbReference>
<comment type="function">
    <text evidence="5">S-adenosyl-L-methionine-dependent protein-lysine N-methyltransferase that mono- and dimethylates elongation factor 1-alpha at 'Lys-316'. May play a role in intracellular transport.</text>
</comment>
<dbReference type="InterPro" id="IPR026635">
    <property type="entry name" value="Efm4/METTL10"/>
</dbReference>
<dbReference type="InterPro" id="IPR029063">
    <property type="entry name" value="SAM-dependent_MTases_sf"/>
</dbReference>
<dbReference type="VEuPathDB" id="FungiDB:MMYC01_209881"/>
<keyword evidence="8" id="KW-1185">Reference proteome</keyword>
<evidence type="ECO:0000313" key="7">
    <source>
        <dbReference type="EMBL" id="KXX73629.1"/>
    </source>
</evidence>
<protein>
    <recommendedName>
        <fullName evidence="5">Protein-lysine N-methyltransferase EFM4</fullName>
        <ecNumber evidence="5">2.1.1.-</ecNumber>
    </recommendedName>
    <alternativeName>
        <fullName evidence="5">Elongation factor methyltransferase 4</fullName>
    </alternativeName>
</protein>
<dbReference type="Pfam" id="PF13847">
    <property type="entry name" value="Methyltransf_31"/>
    <property type="match status" value="1"/>
</dbReference>
<dbReference type="CDD" id="cd02440">
    <property type="entry name" value="AdoMet_MTases"/>
    <property type="match status" value="1"/>
</dbReference>
<evidence type="ECO:0000256" key="3">
    <source>
        <dbReference type="ARBA" id="ARBA00022679"/>
    </source>
</evidence>
<dbReference type="Gene3D" id="3.40.50.150">
    <property type="entry name" value="Vaccinia Virus protein VP39"/>
    <property type="match status" value="1"/>
</dbReference>
<accession>A0A175VQZ6</accession>
<dbReference type="InterPro" id="IPR025714">
    <property type="entry name" value="Methyltranfer_dom"/>
</dbReference>
<reference evidence="7 8" key="1">
    <citation type="journal article" date="2016" name="Genome Announc.">
        <title>Genome Sequence of Madurella mycetomatis mm55, Isolated from a Human Mycetoma Case in Sudan.</title>
        <authorList>
            <person name="Smit S."/>
            <person name="Derks M.F."/>
            <person name="Bervoets S."/>
            <person name="Fahal A."/>
            <person name="van Leeuwen W."/>
            <person name="van Belkum A."/>
            <person name="van de Sande W.W."/>
        </authorList>
    </citation>
    <scope>NUCLEOTIDE SEQUENCE [LARGE SCALE GENOMIC DNA]</scope>
    <source>
        <strain evidence="8">mm55</strain>
    </source>
</reference>
<dbReference type="GO" id="GO:0006417">
    <property type="term" value="P:regulation of translation"/>
    <property type="evidence" value="ECO:0007669"/>
    <property type="project" value="EnsemblFungi"/>
</dbReference>
<keyword evidence="4 5" id="KW-0949">S-adenosyl-L-methionine</keyword>
<dbReference type="OrthoDB" id="10069295at2759"/>
<organism evidence="7 8">
    <name type="scientific">Madurella mycetomatis</name>
    <dbReference type="NCBI Taxonomy" id="100816"/>
    <lineage>
        <taxon>Eukaryota</taxon>
        <taxon>Fungi</taxon>
        <taxon>Dikarya</taxon>
        <taxon>Ascomycota</taxon>
        <taxon>Pezizomycotina</taxon>
        <taxon>Sordariomycetes</taxon>
        <taxon>Sordariomycetidae</taxon>
        <taxon>Sordariales</taxon>
        <taxon>Sordariales incertae sedis</taxon>
        <taxon>Madurella</taxon>
    </lineage>
</organism>
<dbReference type="STRING" id="100816.A0A175VQZ6"/>
<proteinExistence type="inferred from homology"/>
<dbReference type="GO" id="GO:0032259">
    <property type="term" value="P:methylation"/>
    <property type="evidence" value="ECO:0007669"/>
    <property type="project" value="UniProtKB-KW"/>
</dbReference>
<evidence type="ECO:0000256" key="2">
    <source>
        <dbReference type="ARBA" id="ARBA00022603"/>
    </source>
</evidence>
<comment type="caution">
    <text evidence="7">The sequence shown here is derived from an EMBL/GenBank/DDBJ whole genome shotgun (WGS) entry which is preliminary data.</text>
</comment>
<dbReference type="GO" id="GO:0016192">
    <property type="term" value="P:vesicle-mediated transport"/>
    <property type="evidence" value="ECO:0007669"/>
    <property type="project" value="UniProtKB-UniRule"/>
</dbReference>